<dbReference type="GO" id="GO:0019290">
    <property type="term" value="P:siderophore biosynthetic process"/>
    <property type="evidence" value="ECO:0007669"/>
    <property type="project" value="TreeGrafter"/>
</dbReference>
<comment type="caution">
    <text evidence="2">The sequence shown here is derived from an EMBL/GenBank/DDBJ whole genome shotgun (WGS) entry which is preliminary data.</text>
</comment>
<dbReference type="InterPro" id="IPR037407">
    <property type="entry name" value="MLP_fam"/>
</dbReference>
<proteinExistence type="predicted"/>
<dbReference type="RefSeq" id="WP_114017631.1">
    <property type="nucleotide sequence ID" value="NZ_QOIM01000040.1"/>
</dbReference>
<dbReference type="OrthoDB" id="7584480at2"/>
<reference evidence="2 3" key="1">
    <citation type="submission" date="2018-06" db="EMBL/GenBank/DDBJ databases">
        <title>Streptomyces reniochalinae sp. nov. and Streptomyces diacarnus sp. nov. from marine sponges.</title>
        <authorList>
            <person name="Li L."/>
        </authorList>
    </citation>
    <scope>NUCLEOTIDE SEQUENCE [LARGE SCALE GENOMIC DNA]</scope>
    <source>
        <strain evidence="2 3">LHW50302</strain>
    </source>
</reference>
<evidence type="ECO:0000259" key="1">
    <source>
        <dbReference type="SMART" id="SM00923"/>
    </source>
</evidence>
<dbReference type="Gene3D" id="3.90.820.10">
    <property type="entry name" value="Structural Genomics, Unknown Function 30-nov-00 1gh9 Mol_id"/>
    <property type="match status" value="1"/>
</dbReference>
<evidence type="ECO:0000313" key="2">
    <source>
        <dbReference type="EMBL" id="RCG15965.1"/>
    </source>
</evidence>
<name>A0A367EE95_9ACTN</name>
<keyword evidence="3" id="KW-1185">Reference proteome</keyword>
<dbReference type="AlphaFoldDB" id="A0A367EE95"/>
<sequence length="71" mass="7892">MPDGPFDDPEGRFTVLANDKAELSLWPAWRPVPDGWRAVLAETDRESCLAYVAAHWHVTTAQHAPTRGVHA</sequence>
<organism evidence="2 3">
    <name type="scientific">Streptomyces reniochalinae</name>
    <dbReference type="NCBI Taxonomy" id="2250578"/>
    <lineage>
        <taxon>Bacteria</taxon>
        <taxon>Bacillati</taxon>
        <taxon>Actinomycetota</taxon>
        <taxon>Actinomycetes</taxon>
        <taxon>Kitasatosporales</taxon>
        <taxon>Streptomycetaceae</taxon>
        <taxon>Streptomyces</taxon>
    </lineage>
</organism>
<dbReference type="SMART" id="SM00923">
    <property type="entry name" value="MbtH"/>
    <property type="match status" value="1"/>
</dbReference>
<accession>A0A367EE95</accession>
<gene>
    <name evidence="2" type="ORF">DQ392_23225</name>
</gene>
<dbReference type="InterPro" id="IPR005153">
    <property type="entry name" value="MbtH-like_dom"/>
</dbReference>
<dbReference type="GO" id="GO:0005829">
    <property type="term" value="C:cytosol"/>
    <property type="evidence" value="ECO:0007669"/>
    <property type="project" value="TreeGrafter"/>
</dbReference>
<feature type="domain" description="MbtH-like" evidence="1">
    <location>
        <begin position="4"/>
        <end position="54"/>
    </location>
</feature>
<dbReference type="InterPro" id="IPR038020">
    <property type="entry name" value="MbtH-like_sf"/>
</dbReference>
<protein>
    <submittedName>
        <fullName evidence="2">MbtH family protein</fullName>
    </submittedName>
</protein>
<dbReference type="Pfam" id="PF03621">
    <property type="entry name" value="MbtH"/>
    <property type="match status" value="1"/>
</dbReference>
<dbReference type="Proteomes" id="UP000253507">
    <property type="component" value="Unassembled WGS sequence"/>
</dbReference>
<dbReference type="PANTHER" id="PTHR38444">
    <property type="entry name" value="ENTEROBACTIN BIOSYNTHESIS PROTEIN YBDZ"/>
    <property type="match status" value="1"/>
</dbReference>
<dbReference type="SUPFAM" id="SSF160582">
    <property type="entry name" value="MbtH-like"/>
    <property type="match status" value="1"/>
</dbReference>
<evidence type="ECO:0000313" key="3">
    <source>
        <dbReference type="Proteomes" id="UP000253507"/>
    </source>
</evidence>
<dbReference type="EMBL" id="QOIM01000040">
    <property type="protein sequence ID" value="RCG15965.1"/>
    <property type="molecule type" value="Genomic_DNA"/>
</dbReference>
<dbReference type="PANTHER" id="PTHR38444:SF1">
    <property type="entry name" value="ENTEROBACTIN BIOSYNTHESIS PROTEIN YBDZ"/>
    <property type="match status" value="1"/>
</dbReference>